<dbReference type="AlphaFoldDB" id="T2GF25"/>
<dbReference type="Pfam" id="PF02601">
    <property type="entry name" value="Exonuc_VII_L"/>
    <property type="match status" value="1"/>
</dbReference>
<organism evidence="9 10">
    <name type="scientific">Megalodesulfovibrio gigas (strain ATCC 19364 / DSM 1382 / NCIMB 9332 / VKM B-1759)</name>
    <name type="common">Desulfovibrio gigas</name>
    <dbReference type="NCBI Taxonomy" id="1121448"/>
    <lineage>
        <taxon>Bacteria</taxon>
        <taxon>Pseudomonadati</taxon>
        <taxon>Thermodesulfobacteriota</taxon>
        <taxon>Desulfovibrionia</taxon>
        <taxon>Desulfovibrionales</taxon>
        <taxon>Desulfovibrionaceae</taxon>
        <taxon>Megalodesulfovibrio</taxon>
    </lineage>
</organism>
<dbReference type="PATRIC" id="fig|1121448.10.peg.2761"/>
<dbReference type="EC" id="3.1.11.6" evidence="5"/>
<dbReference type="STRING" id="1121448.DGI_2798"/>
<protein>
    <recommendedName>
        <fullName evidence="5">Exodeoxyribonuclease 7 large subunit</fullName>
        <ecNumber evidence="5">3.1.11.6</ecNumber>
    </recommendedName>
    <alternativeName>
        <fullName evidence="5">Exodeoxyribonuclease VII large subunit</fullName>
        <shortName evidence="5">Exonuclease VII large subunit</shortName>
    </alternativeName>
</protein>
<reference evidence="9 10" key="1">
    <citation type="journal article" date="2013" name="J. Bacteriol.">
        <title>Roles of HynAB and Ech, the only two hydrogenases found in the model sulfate reducer Desulfovibrio gigas.</title>
        <authorList>
            <person name="Morais-Silva F.O."/>
            <person name="Santos C.I."/>
            <person name="Rodrigues R."/>
            <person name="Pereira I.A."/>
            <person name="Rodrigues-Pousada C."/>
        </authorList>
    </citation>
    <scope>NUCLEOTIDE SEQUENCE [LARGE SCALE GENOMIC DNA]</scope>
    <source>
        <strain evidence="10">ATCC 19364 / DSM 1382 / NCIMB 9332 / VKM B-1759</strain>
    </source>
</reference>
<gene>
    <name evidence="5" type="primary">xseA</name>
    <name evidence="9" type="ORF">DGI_2798</name>
</gene>
<dbReference type="GO" id="GO:0006308">
    <property type="term" value="P:DNA catabolic process"/>
    <property type="evidence" value="ECO:0007669"/>
    <property type="project" value="UniProtKB-UniRule"/>
</dbReference>
<dbReference type="InterPro" id="IPR003753">
    <property type="entry name" value="Exonuc_VII_L"/>
</dbReference>
<evidence type="ECO:0000256" key="1">
    <source>
        <dbReference type="ARBA" id="ARBA00022490"/>
    </source>
</evidence>
<keyword evidence="1 5" id="KW-0963">Cytoplasm</keyword>
<dbReference type="GO" id="GO:0009318">
    <property type="term" value="C:exodeoxyribonuclease VII complex"/>
    <property type="evidence" value="ECO:0007669"/>
    <property type="project" value="UniProtKB-UniRule"/>
</dbReference>
<evidence type="ECO:0000313" key="10">
    <source>
        <dbReference type="Proteomes" id="UP000016587"/>
    </source>
</evidence>
<dbReference type="PANTHER" id="PTHR30008">
    <property type="entry name" value="EXODEOXYRIBONUCLEASE 7 LARGE SUBUNIT"/>
    <property type="match status" value="1"/>
</dbReference>
<dbReference type="KEGG" id="dgg:DGI_2798"/>
<keyword evidence="2 5" id="KW-0540">Nuclease</keyword>
<evidence type="ECO:0000256" key="5">
    <source>
        <dbReference type="HAMAP-Rule" id="MF_00378"/>
    </source>
</evidence>
<dbReference type="GO" id="GO:0005737">
    <property type="term" value="C:cytoplasm"/>
    <property type="evidence" value="ECO:0007669"/>
    <property type="project" value="UniProtKB-SubCell"/>
</dbReference>
<comment type="subcellular location">
    <subcellularLocation>
        <location evidence="5 6">Cytoplasm</location>
    </subcellularLocation>
</comment>
<dbReference type="eggNOG" id="COG1570">
    <property type="taxonomic scope" value="Bacteria"/>
</dbReference>
<evidence type="ECO:0000259" key="8">
    <source>
        <dbReference type="Pfam" id="PF13742"/>
    </source>
</evidence>
<comment type="subunit">
    <text evidence="5">Heterooligomer composed of large and small subunits.</text>
</comment>
<feature type="domain" description="Exonuclease VII large subunit C-terminal" evidence="7">
    <location>
        <begin position="139"/>
        <end position="431"/>
    </location>
</feature>
<dbReference type="OrthoDB" id="9802795at2"/>
<keyword evidence="4 5" id="KW-0269">Exonuclease</keyword>
<dbReference type="GO" id="GO:0008855">
    <property type="term" value="F:exodeoxyribonuclease VII activity"/>
    <property type="evidence" value="ECO:0007669"/>
    <property type="project" value="UniProtKB-UniRule"/>
</dbReference>
<dbReference type="InterPro" id="IPR025824">
    <property type="entry name" value="OB-fold_nuc-bd_dom"/>
</dbReference>
<keyword evidence="10" id="KW-1185">Reference proteome</keyword>
<dbReference type="Proteomes" id="UP000016587">
    <property type="component" value="Chromosome"/>
</dbReference>
<proteinExistence type="inferred from homology"/>
<dbReference type="InterPro" id="IPR020579">
    <property type="entry name" value="Exonuc_VII_lsu_C"/>
</dbReference>
<dbReference type="Pfam" id="PF13742">
    <property type="entry name" value="tRNA_anti_2"/>
    <property type="match status" value="1"/>
</dbReference>
<dbReference type="HOGENOM" id="CLU_023625_3_1_7"/>
<evidence type="ECO:0000313" key="9">
    <source>
        <dbReference type="EMBL" id="AGW14527.1"/>
    </source>
</evidence>
<comment type="catalytic activity">
    <reaction evidence="5 6">
        <text>Exonucleolytic cleavage in either 5'- to 3'- or 3'- to 5'-direction to yield nucleoside 5'-phosphates.</text>
        <dbReference type="EC" id="3.1.11.6"/>
    </reaction>
</comment>
<dbReference type="EMBL" id="CP006585">
    <property type="protein sequence ID" value="AGW14527.1"/>
    <property type="molecule type" value="Genomic_DNA"/>
</dbReference>
<keyword evidence="3 5" id="KW-0378">Hydrolase</keyword>
<accession>T2GF25</accession>
<sequence>MKVFSVRELTTSLTVLLEREFPFCWVRGQVTNLSRPSSGHVYFSLKDEEAALSVVWFKHAQRRNEGGVDPLTGEWKEASGQDLARILEAGMEVICGGGLTIYGPRGQYQLVAEFVEDVGLGRLHLEFEALKRRFAGLGWFAQERKRTLPTDPARVAVITSPSGAALQDFLRLAQTRGTGAHLRVHPVLVQGDQAAGQIAQAIKDANADGWAQVVVLIRGGGSLEDLWAFNTEAVAEAVFQSAVPVLAGIGHEVDTTLADMIADVRAATPSHAAQLLWPERRDLAQGVDLLDVALQRAMARMLDHAAREFGALEKQLSLLSPVQRLRSREQDLEALAARLEPAVLRRLEAAGLAVNTGAERLGRAGEGVFTRQEQTLVRLEQALGHLDPHAPLARGYSLATVGRTGRFLRSIGDVQPGDALTVLVADGTVQAIVETVDPVKSAESAQGASS</sequence>
<feature type="domain" description="OB-fold nucleic acid binding" evidence="8">
    <location>
        <begin position="4"/>
        <end position="115"/>
    </location>
</feature>
<dbReference type="PANTHER" id="PTHR30008:SF0">
    <property type="entry name" value="EXODEOXYRIBONUCLEASE 7 LARGE SUBUNIT"/>
    <property type="match status" value="1"/>
</dbReference>
<evidence type="ECO:0000259" key="7">
    <source>
        <dbReference type="Pfam" id="PF02601"/>
    </source>
</evidence>
<dbReference type="GO" id="GO:0003676">
    <property type="term" value="F:nucleic acid binding"/>
    <property type="evidence" value="ECO:0007669"/>
    <property type="project" value="InterPro"/>
</dbReference>
<comment type="function">
    <text evidence="5">Bidirectionally degrades single-stranded DNA into large acid-insoluble oligonucleotides, which are then degraded further into small acid-soluble oligonucleotides.</text>
</comment>
<evidence type="ECO:0000256" key="6">
    <source>
        <dbReference type="RuleBase" id="RU004355"/>
    </source>
</evidence>
<dbReference type="RefSeq" id="WP_021761553.1">
    <property type="nucleotide sequence ID" value="NC_022444.1"/>
</dbReference>
<dbReference type="CDD" id="cd04489">
    <property type="entry name" value="ExoVII_LU_OBF"/>
    <property type="match status" value="1"/>
</dbReference>
<evidence type="ECO:0000256" key="2">
    <source>
        <dbReference type="ARBA" id="ARBA00022722"/>
    </source>
</evidence>
<dbReference type="NCBIfam" id="TIGR00237">
    <property type="entry name" value="xseA"/>
    <property type="match status" value="1"/>
</dbReference>
<reference evidence="10" key="2">
    <citation type="submission" date="2013-07" db="EMBL/GenBank/DDBJ databases">
        <authorList>
            <person name="Morais-Silva F.O."/>
            <person name="Rezende A.M."/>
            <person name="Pimentel C."/>
            <person name="Resende D.M."/>
            <person name="Santos C.I."/>
            <person name="Clemente C."/>
            <person name="de Oliveira L.M."/>
            <person name="da Silva S.M."/>
            <person name="Costa D.A."/>
            <person name="Varela-Raposo A."/>
            <person name="Horacio E.C.A."/>
            <person name="Matos M."/>
            <person name="Flores O."/>
            <person name="Ruiz J.C."/>
            <person name="Rodrigues-Pousada C."/>
        </authorList>
    </citation>
    <scope>NUCLEOTIDE SEQUENCE [LARGE SCALE GENOMIC DNA]</scope>
    <source>
        <strain evidence="10">ATCC 19364 / DSM 1382 / NCIMB 9332 / VKM B-1759</strain>
    </source>
</reference>
<evidence type="ECO:0000256" key="4">
    <source>
        <dbReference type="ARBA" id="ARBA00022839"/>
    </source>
</evidence>
<comment type="similarity">
    <text evidence="5 6">Belongs to the XseA family.</text>
</comment>
<name>T2GF25_MEGG1</name>
<evidence type="ECO:0000256" key="3">
    <source>
        <dbReference type="ARBA" id="ARBA00022801"/>
    </source>
</evidence>
<dbReference type="HAMAP" id="MF_00378">
    <property type="entry name" value="Exonuc_7_L"/>
    <property type="match status" value="1"/>
</dbReference>